<evidence type="ECO:0000256" key="6">
    <source>
        <dbReference type="ARBA" id="ARBA00023136"/>
    </source>
</evidence>
<dbReference type="Pfam" id="PF03601">
    <property type="entry name" value="Cons_hypoth698"/>
    <property type="match status" value="1"/>
</dbReference>
<evidence type="ECO:0000256" key="1">
    <source>
        <dbReference type="ARBA" id="ARBA00004651"/>
    </source>
</evidence>
<dbReference type="Proteomes" id="UP000198556">
    <property type="component" value="Unassembled WGS sequence"/>
</dbReference>
<accession>A0A1H9JRJ0</accession>
<feature type="transmembrane region" description="Helical" evidence="7">
    <location>
        <begin position="60"/>
        <end position="77"/>
    </location>
</feature>
<evidence type="ECO:0000256" key="2">
    <source>
        <dbReference type="ARBA" id="ARBA00007977"/>
    </source>
</evidence>
<keyword evidence="9" id="KW-1185">Reference proteome</keyword>
<keyword evidence="5 7" id="KW-1133">Transmembrane helix</keyword>
<feature type="transmembrane region" description="Helical" evidence="7">
    <location>
        <begin position="146"/>
        <end position="169"/>
    </location>
</feature>
<dbReference type="PANTHER" id="PTHR30106:SF2">
    <property type="entry name" value="UPF0324 INNER MEMBRANE PROTEIN YEIH"/>
    <property type="match status" value="1"/>
</dbReference>
<dbReference type="AlphaFoldDB" id="A0A1H9JRJ0"/>
<evidence type="ECO:0000256" key="7">
    <source>
        <dbReference type="SAM" id="Phobius"/>
    </source>
</evidence>
<evidence type="ECO:0000256" key="4">
    <source>
        <dbReference type="ARBA" id="ARBA00022692"/>
    </source>
</evidence>
<feature type="transmembrane region" description="Helical" evidence="7">
    <location>
        <begin position="7"/>
        <end position="24"/>
    </location>
</feature>
<evidence type="ECO:0008006" key="10">
    <source>
        <dbReference type="Google" id="ProtNLM"/>
    </source>
</evidence>
<dbReference type="PANTHER" id="PTHR30106">
    <property type="entry name" value="INNER MEMBRANE PROTEIN YEIH-RELATED"/>
    <property type="match status" value="1"/>
</dbReference>
<dbReference type="OrthoDB" id="9811391at2"/>
<keyword evidence="3" id="KW-1003">Cell membrane</keyword>
<keyword evidence="4 7" id="KW-0812">Transmembrane</keyword>
<feature type="transmembrane region" description="Helical" evidence="7">
    <location>
        <begin position="121"/>
        <end position="140"/>
    </location>
</feature>
<feature type="transmembrane region" description="Helical" evidence="7">
    <location>
        <begin position="83"/>
        <end position="101"/>
    </location>
</feature>
<evidence type="ECO:0000313" key="9">
    <source>
        <dbReference type="Proteomes" id="UP000198556"/>
    </source>
</evidence>
<proteinExistence type="inferred from homology"/>
<comment type="similarity">
    <text evidence="2">Belongs to the UPF0324 family.</text>
</comment>
<dbReference type="EMBL" id="FOGF01000010">
    <property type="protein sequence ID" value="SEQ89466.1"/>
    <property type="molecule type" value="Genomic_DNA"/>
</dbReference>
<feature type="transmembrane region" description="Helical" evidence="7">
    <location>
        <begin position="30"/>
        <end position="48"/>
    </location>
</feature>
<comment type="subcellular location">
    <subcellularLocation>
        <location evidence="1">Cell membrane</location>
        <topology evidence="1">Multi-pass membrane protein</topology>
    </subcellularLocation>
</comment>
<protein>
    <recommendedName>
        <fullName evidence="10">Sulfate exporter family transporter</fullName>
    </recommendedName>
</protein>
<organism evidence="8 9">
    <name type="scientific">Granulicatella balaenopterae</name>
    <dbReference type="NCBI Taxonomy" id="137733"/>
    <lineage>
        <taxon>Bacteria</taxon>
        <taxon>Bacillati</taxon>
        <taxon>Bacillota</taxon>
        <taxon>Bacilli</taxon>
        <taxon>Lactobacillales</taxon>
        <taxon>Carnobacteriaceae</taxon>
        <taxon>Granulicatella</taxon>
    </lineage>
</organism>
<sequence length="174" mass="19365">MEKYNEYRPGILVSIVLAGVSVSIEKQYPILWSVAVAFILGFTLNNIYKVEESWVPGLQICGKSLFKYGFAVIGFGLKFSQIMAINIQTIELALVMAILIIQVEKIKQTDLKLFPAVKQNVVMFIGIFLIGLCINSLALIPEEVMYFARVLAKWLFAIAAVGMGVNLSVKEDIK</sequence>
<dbReference type="RefSeq" id="WP_089746326.1">
    <property type="nucleotide sequence ID" value="NZ_FOGF01000010.1"/>
</dbReference>
<keyword evidence="6 7" id="KW-0472">Membrane</keyword>
<dbReference type="InterPro" id="IPR018383">
    <property type="entry name" value="UPF0324_pro"/>
</dbReference>
<gene>
    <name evidence="8" type="ORF">SAMN05421767_11012</name>
</gene>
<evidence type="ECO:0000313" key="8">
    <source>
        <dbReference type="EMBL" id="SEQ89466.1"/>
    </source>
</evidence>
<reference evidence="8 9" key="1">
    <citation type="submission" date="2016-10" db="EMBL/GenBank/DDBJ databases">
        <authorList>
            <person name="de Groot N.N."/>
        </authorList>
    </citation>
    <scope>NUCLEOTIDE SEQUENCE [LARGE SCALE GENOMIC DNA]</scope>
    <source>
        <strain evidence="8 9">DSM 15827</strain>
    </source>
</reference>
<evidence type="ECO:0000256" key="5">
    <source>
        <dbReference type="ARBA" id="ARBA00022989"/>
    </source>
</evidence>
<evidence type="ECO:0000256" key="3">
    <source>
        <dbReference type="ARBA" id="ARBA00022475"/>
    </source>
</evidence>
<name>A0A1H9JRJ0_9LACT</name>
<dbReference type="GO" id="GO:0005886">
    <property type="term" value="C:plasma membrane"/>
    <property type="evidence" value="ECO:0007669"/>
    <property type="project" value="UniProtKB-SubCell"/>
</dbReference>